<gene>
    <name evidence="6" type="ORF">E1288_21475</name>
</gene>
<name>A0A4R4YWB8_9PSEU</name>
<keyword evidence="4" id="KW-0677">Repeat</keyword>
<organism evidence="6 7">
    <name type="scientific">Saccharopolyspora elongata</name>
    <dbReference type="NCBI Taxonomy" id="2530387"/>
    <lineage>
        <taxon>Bacteria</taxon>
        <taxon>Bacillati</taxon>
        <taxon>Actinomycetota</taxon>
        <taxon>Actinomycetes</taxon>
        <taxon>Pseudonocardiales</taxon>
        <taxon>Pseudonocardiaceae</taxon>
        <taxon>Saccharopolyspora</taxon>
    </lineage>
</organism>
<dbReference type="Proteomes" id="UP000294947">
    <property type="component" value="Unassembled WGS sequence"/>
</dbReference>
<dbReference type="InterPro" id="IPR009081">
    <property type="entry name" value="PP-bd_ACP"/>
</dbReference>
<proteinExistence type="predicted"/>
<dbReference type="SMART" id="SM00823">
    <property type="entry name" value="PKS_PP"/>
    <property type="match status" value="1"/>
</dbReference>
<feature type="domain" description="Carrier" evidence="5">
    <location>
        <begin position="95"/>
        <end position="170"/>
    </location>
</feature>
<keyword evidence="2" id="KW-0597">Phosphoprotein</keyword>
<dbReference type="SUPFAM" id="SSF47336">
    <property type="entry name" value="ACP-like"/>
    <property type="match status" value="1"/>
</dbReference>
<sequence>MSTDLSEVNLARMTQAGIVPLQPDDGLRLFDEACRTPSTHLLPLHLDATTLRAYARTNPVPPLLTEFLPRQRAQRSAAEPLHRRLAGMSETQQLEALLDLVRDQVAGVLGHAGRDDVPEDRPFLDLGFDSLTAVELRNRITAATDLPLATTLVFDHPTPAKVAVLLHRKFFGEPTDIPPHGGRPAAEPAADIDAMDVESLVQKAFESSGR</sequence>
<protein>
    <recommendedName>
        <fullName evidence="5">Carrier domain-containing protein</fullName>
    </recommendedName>
</protein>
<dbReference type="PROSITE" id="PS50075">
    <property type="entry name" value="CARRIER"/>
    <property type="match status" value="1"/>
</dbReference>
<dbReference type="EMBL" id="SMKW01000028">
    <property type="protein sequence ID" value="TDD48824.1"/>
    <property type="molecule type" value="Genomic_DNA"/>
</dbReference>
<evidence type="ECO:0000256" key="1">
    <source>
        <dbReference type="ARBA" id="ARBA00022450"/>
    </source>
</evidence>
<comment type="caution">
    <text evidence="6">The sequence shown here is derived from an EMBL/GenBank/DDBJ whole genome shotgun (WGS) entry which is preliminary data.</text>
</comment>
<accession>A0A4R4YWB8</accession>
<evidence type="ECO:0000256" key="2">
    <source>
        <dbReference type="ARBA" id="ARBA00022553"/>
    </source>
</evidence>
<dbReference type="InterPro" id="IPR020806">
    <property type="entry name" value="PKS_PP-bd"/>
</dbReference>
<dbReference type="Gene3D" id="3.40.50.720">
    <property type="entry name" value="NAD(P)-binding Rossmann-like Domain"/>
    <property type="match status" value="1"/>
</dbReference>
<dbReference type="OrthoDB" id="9778690at2"/>
<dbReference type="GO" id="GO:0006633">
    <property type="term" value="P:fatty acid biosynthetic process"/>
    <property type="evidence" value="ECO:0007669"/>
    <property type="project" value="TreeGrafter"/>
</dbReference>
<dbReference type="InterPro" id="IPR006162">
    <property type="entry name" value="Ppantetheine_attach_site"/>
</dbReference>
<dbReference type="SMART" id="SM01294">
    <property type="entry name" value="PKS_PP_betabranch"/>
    <property type="match status" value="1"/>
</dbReference>
<dbReference type="PROSITE" id="PS00012">
    <property type="entry name" value="PHOSPHOPANTETHEINE"/>
    <property type="match status" value="1"/>
</dbReference>
<evidence type="ECO:0000256" key="4">
    <source>
        <dbReference type="ARBA" id="ARBA00022737"/>
    </source>
</evidence>
<dbReference type="Gene3D" id="1.10.1200.10">
    <property type="entry name" value="ACP-like"/>
    <property type="match status" value="1"/>
</dbReference>
<dbReference type="AlphaFoldDB" id="A0A4R4YWB8"/>
<keyword evidence="1" id="KW-0596">Phosphopantetheine</keyword>
<dbReference type="GO" id="GO:0004312">
    <property type="term" value="F:fatty acid synthase activity"/>
    <property type="evidence" value="ECO:0007669"/>
    <property type="project" value="TreeGrafter"/>
</dbReference>
<dbReference type="InterPro" id="IPR036736">
    <property type="entry name" value="ACP-like_sf"/>
</dbReference>
<evidence type="ECO:0000256" key="3">
    <source>
        <dbReference type="ARBA" id="ARBA00022679"/>
    </source>
</evidence>
<evidence type="ECO:0000313" key="7">
    <source>
        <dbReference type="Proteomes" id="UP000294947"/>
    </source>
</evidence>
<dbReference type="InterPro" id="IPR050091">
    <property type="entry name" value="PKS_NRPS_Biosynth_Enz"/>
</dbReference>
<evidence type="ECO:0000259" key="5">
    <source>
        <dbReference type="PROSITE" id="PS50075"/>
    </source>
</evidence>
<dbReference type="Pfam" id="PF00550">
    <property type="entry name" value="PP-binding"/>
    <property type="match status" value="1"/>
</dbReference>
<keyword evidence="7" id="KW-1185">Reference proteome</keyword>
<reference evidence="6 7" key="1">
    <citation type="submission" date="2019-03" db="EMBL/GenBank/DDBJ databases">
        <title>Draft genome sequences of novel Actinobacteria.</title>
        <authorList>
            <person name="Sahin N."/>
            <person name="Ay H."/>
            <person name="Saygin H."/>
        </authorList>
    </citation>
    <scope>NUCLEOTIDE SEQUENCE [LARGE SCALE GENOMIC DNA]</scope>
    <source>
        <strain evidence="6 7">7K502</strain>
    </source>
</reference>
<evidence type="ECO:0000313" key="6">
    <source>
        <dbReference type="EMBL" id="TDD48824.1"/>
    </source>
</evidence>
<dbReference type="GO" id="GO:0031177">
    <property type="term" value="F:phosphopantetheine binding"/>
    <property type="evidence" value="ECO:0007669"/>
    <property type="project" value="InterPro"/>
</dbReference>
<dbReference type="PANTHER" id="PTHR43775">
    <property type="entry name" value="FATTY ACID SYNTHASE"/>
    <property type="match status" value="1"/>
</dbReference>
<keyword evidence="3" id="KW-0808">Transferase</keyword>
<dbReference type="PANTHER" id="PTHR43775:SF51">
    <property type="entry name" value="INACTIVE PHENOLPHTHIOCEROL SYNTHESIS POLYKETIDE SYNTHASE TYPE I PKS1-RELATED"/>
    <property type="match status" value="1"/>
</dbReference>
<dbReference type="FunFam" id="1.10.1200.10:FF:000007">
    <property type="entry name" value="Probable polyketide synthase pks17"/>
    <property type="match status" value="1"/>
</dbReference>